<dbReference type="Pfam" id="PF02965">
    <property type="entry name" value="Met_synt_B12"/>
    <property type="match status" value="1"/>
</dbReference>
<gene>
    <name evidence="5" type="ORF">FOZ62_014216</name>
</gene>
<organism evidence="5 6">
    <name type="scientific">Perkinsus olseni</name>
    <name type="common">Perkinsus atlanticus</name>
    <dbReference type="NCBI Taxonomy" id="32597"/>
    <lineage>
        <taxon>Eukaryota</taxon>
        <taxon>Sar</taxon>
        <taxon>Alveolata</taxon>
        <taxon>Perkinsozoa</taxon>
        <taxon>Perkinsea</taxon>
        <taxon>Perkinsida</taxon>
        <taxon>Perkinsidae</taxon>
        <taxon>Perkinsus</taxon>
    </lineage>
</organism>
<dbReference type="GO" id="GO:0032259">
    <property type="term" value="P:methylation"/>
    <property type="evidence" value="ECO:0007669"/>
    <property type="project" value="UniProtKB-KW"/>
</dbReference>
<dbReference type="GO" id="GO:0046653">
    <property type="term" value="P:tetrahydrofolate metabolic process"/>
    <property type="evidence" value="ECO:0007669"/>
    <property type="project" value="TreeGrafter"/>
</dbReference>
<keyword evidence="2" id="KW-0170">Cobalt</keyword>
<keyword evidence="3" id="KW-0489">Methyltransferase</keyword>
<dbReference type="Gene3D" id="1.10.288.10">
    <property type="entry name" value="Cobalamin-dependent Methionine Synthase, domain 2"/>
    <property type="match status" value="1"/>
</dbReference>
<comment type="caution">
    <text evidence="5">The sequence shown here is derived from an EMBL/GenBank/DDBJ whole genome shotgun (WGS) entry which is preliminary data.</text>
</comment>
<dbReference type="PROSITE" id="PS50974">
    <property type="entry name" value="ADOMET_ACTIVATION"/>
    <property type="match status" value="1"/>
</dbReference>
<protein>
    <recommendedName>
        <fullName evidence="4">AdoMet activation domain-containing protein</fullName>
    </recommendedName>
</protein>
<evidence type="ECO:0000313" key="5">
    <source>
        <dbReference type="EMBL" id="KAF4708783.1"/>
    </source>
</evidence>
<dbReference type="InterPro" id="IPR037010">
    <property type="entry name" value="VitB12-dep_Met_synth_activ_sf"/>
</dbReference>
<dbReference type="InterPro" id="IPR050554">
    <property type="entry name" value="Met_Synthase/Corrinoid"/>
</dbReference>
<accession>A0A7J6QKG0</accession>
<dbReference type="PANTHER" id="PTHR45833">
    <property type="entry name" value="METHIONINE SYNTHASE"/>
    <property type="match status" value="1"/>
</dbReference>
<dbReference type="PANTHER" id="PTHR45833:SF1">
    <property type="entry name" value="METHIONINE SYNTHASE"/>
    <property type="match status" value="1"/>
</dbReference>
<dbReference type="AlphaFoldDB" id="A0A7J6QKG0"/>
<dbReference type="EMBL" id="JABANM010028972">
    <property type="protein sequence ID" value="KAF4708783.1"/>
    <property type="molecule type" value="Genomic_DNA"/>
</dbReference>
<reference evidence="5 6" key="1">
    <citation type="submission" date="2020-04" db="EMBL/GenBank/DDBJ databases">
        <title>Perkinsus olseni comparative genomics.</title>
        <authorList>
            <person name="Bogema D.R."/>
        </authorList>
    </citation>
    <scope>NUCLEOTIDE SEQUENCE [LARGE SCALE GENOMIC DNA]</scope>
    <source>
        <strain evidence="5">ATCC PRA-205</strain>
    </source>
</reference>
<name>A0A7J6QKG0_PEROL</name>
<feature type="non-terminal residue" evidence="5">
    <location>
        <position position="1"/>
    </location>
</feature>
<evidence type="ECO:0000256" key="2">
    <source>
        <dbReference type="ARBA" id="ARBA00023285"/>
    </source>
</evidence>
<dbReference type="GO" id="GO:0050667">
    <property type="term" value="P:homocysteine metabolic process"/>
    <property type="evidence" value="ECO:0007669"/>
    <property type="project" value="TreeGrafter"/>
</dbReference>
<evidence type="ECO:0000259" key="4">
    <source>
        <dbReference type="PROSITE" id="PS50974"/>
    </source>
</evidence>
<dbReference type="InterPro" id="IPR004223">
    <property type="entry name" value="VitB12-dep_Met_synth_activ_dom"/>
</dbReference>
<dbReference type="SUPFAM" id="SSF56507">
    <property type="entry name" value="Methionine synthase activation domain-like"/>
    <property type="match status" value="1"/>
</dbReference>
<keyword evidence="1" id="KW-0479">Metal-binding</keyword>
<proteinExistence type="predicted"/>
<keyword evidence="3" id="KW-0808">Transferase</keyword>
<dbReference type="GO" id="GO:0005829">
    <property type="term" value="C:cytosol"/>
    <property type="evidence" value="ECO:0007669"/>
    <property type="project" value="TreeGrafter"/>
</dbReference>
<evidence type="ECO:0000256" key="1">
    <source>
        <dbReference type="ARBA" id="ARBA00022723"/>
    </source>
</evidence>
<sequence length="171" mass="19962">MRRRRVMSRLRLEYRLSHRLHAATHMGGLMEQNSTLSLTVVESCFWTAWSRDWPEWRMGRLQSCFRNSGFETEKLVFFPNALLKKTPVQVYQLRGRYPNKDYPKIFNDKRVGEEAKKLFDDAQELLATVVREKWITATAVVGVYRAFSSGDDIKVLSPDDSGEVIETFYGM</sequence>
<dbReference type="Proteomes" id="UP000574390">
    <property type="component" value="Unassembled WGS sequence"/>
</dbReference>
<dbReference type="GO" id="GO:0046872">
    <property type="term" value="F:metal ion binding"/>
    <property type="evidence" value="ECO:0007669"/>
    <property type="project" value="UniProtKB-KW"/>
</dbReference>
<evidence type="ECO:0000313" key="6">
    <source>
        <dbReference type="Proteomes" id="UP000574390"/>
    </source>
</evidence>
<evidence type="ECO:0000256" key="3">
    <source>
        <dbReference type="PROSITE-ProRule" id="PRU00346"/>
    </source>
</evidence>
<feature type="domain" description="AdoMet activation" evidence="4">
    <location>
        <begin position="29"/>
        <end position="171"/>
    </location>
</feature>
<dbReference type="GO" id="GO:0008705">
    <property type="term" value="F:methionine synthase activity"/>
    <property type="evidence" value="ECO:0007669"/>
    <property type="project" value="InterPro"/>
</dbReference>